<dbReference type="AlphaFoldDB" id="A0A1Q8CSF8"/>
<keyword evidence="2" id="KW-0472">Membrane</keyword>
<dbReference type="EMBL" id="MSIE01000018">
    <property type="protein sequence ID" value="OLF17294.1"/>
    <property type="molecule type" value="Genomic_DNA"/>
</dbReference>
<gene>
    <name evidence="3" type="ORF">BU204_11775</name>
</gene>
<dbReference type="InterPro" id="IPR021235">
    <property type="entry name" value="DUF2637"/>
</dbReference>
<feature type="transmembrane region" description="Helical" evidence="2">
    <location>
        <begin position="97"/>
        <end position="118"/>
    </location>
</feature>
<feature type="transmembrane region" description="Helical" evidence="2">
    <location>
        <begin position="71"/>
        <end position="91"/>
    </location>
</feature>
<organism evidence="3 4">
    <name type="scientific">Actinophytocola xanthii</name>
    <dbReference type="NCBI Taxonomy" id="1912961"/>
    <lineage>
        <taxon>Bacteria</taxon>
        <taxon>Bacillati</taxon>
        <taxon>Actinomycetota</taxon>
        <taxon>Actinomycetes</taxon>
        <taxon>Pseudonocardiales</taxon>
        <taxon>Pseudonocardiaceae</taxon>
    </lineage>
</organism>
<feature type="transmembrane region" description="Helical" evidence="2">
    <location>
        <begin position="12"/>
        <end position="29"/>
    </location>
</feature>
<feature type="compositionally biased region" description="Pro residues" evidence="1">
    <location>
        <begin position="130"/>
        <end position="143"/>
    </location>
</feature>
<evidence type="ECO:0000313" key="4">
    <source>
        <dbReference type="Proteomes" id="UP000185596"/>
    </source>
</evidence>
<feature type="transmembrane region" description="Helical" evidence="2">
    <location>
        <begin position="41"/>
        <end position="59"/>
    </location>
</feature>
<dbReference type="RefSeq" id="WP_075125669.1">
    <property type="nucleotide sequence ID" value="NZ_MSIE01000018.1"/>
</dbReference>
<dbReference type="Proteomes" id="UP000185596">
    <property type="component" value="Unassembled WGS sequence"/>
</dbReference>
<accession>A0A1Q8CSF8</accession>
<dbReference type="Pfam" id="PF10935">
    <property type="entry name" value="DUF2637"/>
    <property type="match status" value="1"/>
</dbReference>
<comment type="caution">
    <text evidence="3">The sequence shown here is derived from an EMBL/GenBank/DDBJ whole genome shotgun (WGS) entry which is preliminary data.</text>
</comment>
<keyword evidence="2" id="KW-1133">Transmembrane helix</keyword>
<sequence length="199" mass="21236">MRARFADTIRIGVAVVLGGIGAAAGFTHTHDWAANHGQTGWLAWATAVVIEGIAIVAGIEIHHDRSAGRPFTFPMLVLVFGVLVQMTAQVAEAERSPAGWLVAAMPALGFLAVVKLLMRRMPHTSTPDTPAQPTPPALPPAEPTPARVKLPADITARIDAAITTTRADGREPSPEDIQRLARVPADLARRVLETTDTRR</sequence>
<feature type="region of interest" description="Disordered" evidence="1">
    <location>
        <begin position="123"/>
        <end position="146"/>
    </location>
</feature>
<protein>
    <recommendedName>
        <fullName evidence="5">DUF2637 domain-containing protein</fullName>
    </recommendedName>
</protein>
<proteinExistence type="predicted"/>
<keyword evidence="4" id="KW-1185">Reference proteome</keyword>
<evidence type="ECO:0000256" key="1">
    <source>
        <dbReference type="SAM" id="MobiDB-lite"/>
    </source>
</evidence>
<evidence type="ECO:0000313" key="3">
    <source>
        <dbReference type="EMBL" id="OLF17294.1"/>
    </source>
</evidence>
<name>A0A1Q8CSF8_9PSEU</name>
<evidence type="ECO:0008006" key="5">
    <source>
        <dbReference type="Google" id="ProtNLM"/>
    </source>
</evidence>
<reference evidence="3 4" key="1">
    <citation type="submission" date="2016-12" db="EMBL/GenBank/DDBJ databases">
        <title>The draft genome sequence of Actinophytocola sp. 11-183.</title>
        <authorList>
            <person name="Wang W."/>
            <person name="Yuan L."/>
        </authorList>
    </citation>
    <scope>NUCLEOTIDE SEQUENCE [LARGE SCALE GENOMIC DNA]</scope>
    <source>
        <strain evidence="3 4">11-183</strain>
    </source>
</reference>
<dbReference type="OrthoDB" id="4331650at2"/>
<evidence type="ECO:0000256" key="2">
    <source>
        <dbReference type="SAM" id="Phobius"/>
    </source>
</evidence>
<keyword evidence="2" id="KW-0812">Transmembrane</keyword>
<dbReference type="STRING" id="1912961.BU204_11775"/>